<evidence type="ECO:0000256" key="3">
    <source>
        <dbReference type="SAM" id="SignalP"/>
    </source>
</evidence>
<dbReference type="AlphaFoldDB" id="A0A7J7EDJ8"/>
<feature type="compositionally biased region" description="Low complexity" evidence="1">
    <location>
        <begin position="106"/>
        <end position="147"/>
    </location>
</feature>
<keyword evidence="2" id="KW-0812">Transmembrane</keyword>
<comment type="caution">
    <text evidence="4">The sequence shown here is derived from an EMBL/GenBank/DDBJ whole genome shotgun (WGS) entry which is preliminary data.</text>
</comment>
<keyword evidence="3" id="KW-0732">Signal</keyword>
<feature type="chain" id="PRO_5029566602" evidence="3">
    <location>
        <begin position="27"/>
        <end position="245"/>
    </location>
</feature>
<gene>
    <name evidence="4" type="ORF">HPG69_017460</name>
</gene>
<evidence type="ECO:0000313" key="5">
    <source>
        <dbReference type="Proteomes" id="UP000551758"/>
    </source>
</evidence>
<evidence type="ECO:0000256" key="1">
    <source>
        <dbReference type="SAM" id="MobiDB-lite"/>
    </source>
</evidence>
<accession>A0A7J7EDJ8</accession>
<dbReference type="OrthoDB" id="9809719at2759"/>
<feature type="signal peptide" evidence="3">
    <location>
        <begin position="1"/>
        <end position="26"/>
    </location>
</feature>
<protein>
    <submittedName>
        <fullName evidence="4">Uncharacterized protein</fullName>
    </submittedName>
</protein>
<sequence>MASPQLPPPLLLLGQVLLLKPAGSFCASLPSPGGADVTGFSTASKSETESPTSKPLTSSSSHSSLSSELGSSLPPSAASSELGSSLLPSTAGSEQGSTTPHSPSNSGTTPTIQPSPSSTQPEITTHPSSGSPTSHSSPLISTSLTLHWRPTSSSLGMEPSFRPSATTDRTPVASGLPPGDTGAPELHRNPGMVVAVCLLVSVLLIGSVVMAVRRCHQGVSEFQKLHEVSLGTVSRRSSFAHPRPE</sequence>
<feature type="transmembrane region" description="Helical" evidence="2">
    <location>
        <begin position="192"/>
        <end position="212"/>
    </location>
</feature>
<evidence type="ECO:0000313" key="4">
    <source>
        <dbReference type="EMBL" id="KAF5913684.1"/>
    </source>
</evidence>
<evidence type="ECO:0000256" key="2">
    <source>
        <dbReference type="SAM" id="Phobius"/>
    </source>
</evidence>
<organism evidence="4 5">
    <name type="scientific">Diceros bicornis minor</name>
    <name type="common">South-central black rhinoceros</name>
    <dbReference type="NCBI Taxonomy" id="77932"/>
    <lineage>
        <taxon>Eukaryota</taxon>
        <taxon>Metazoa</taxon>
        <taxon>Chordata</taxon>
        <taxon>Craniata</taxon>
        <taxon>Vertebrata</taxon>
        <taxon>Euteleostomi</taxon>
        <taxon>Mammalia</taxon>
        <taxon>Eutheria</taxon>
        <taxon>Laurasiatheria</taxon>
        <taxon>Perissodactyla</taxon>
        <taxon>Rhinocerotidae</taxon>
        <taxon>Diceros</taxon>
    </lineage>
</organism>
<dbReference type="EMBL" id="JACDTQ010003584">
    <property type="protein sequence ID" value="KAF5913684.1"/>
    <property type="molecule type" value="Genomic_DNA"/>
</dbReference>
<keyword evidence="2" id="KW-0472">Membrane</keyword>
<keyword evidence="5" id="KW-1185">Reference proteome</keyword>
<proteinExistence type="predicted"/>
<feature type="region of interest" description="Disordered" evidence="1">
    <location>
        <begin position="24"/>
        <end position="184"/>
    </location>
</feature>
<feature type="compositionally biased region" description="Low complexity" evidence="1">
    <location>
        <begin position="49"/>
        <end position="90"/>
    </location>
</feature>
<name>A0A7J7EDJ8_DICBM</name>
<keyword evidence="2" id="KW-1133">Transmembrane helix</keyword>
<reference evidence="4 5" key="1">
    <citation type="journal article" date="2020" name="Mol. Biol. Evol.">
        <title>Interspecific Gene Flow and the Evolution of Specialization in Black and White Rhinoceros.</title>
        <authorList>
            <person name="Moodley Y."/>
            <person name="Westbury M.V."/>
            <person name="Russo I.M."/>
            <person name="Gopalakrishnan S."/>
            <person name="Rakotoarivelo A."/>
            <person name="Olsen R.A."/>
            <person name="Prost S."/>
            <person name="Tunstall T."/>
            <person name="Ryder O.A."/>
            <person name="Dalen L."/>
            <person name="Bruford M.W."/>
        </authorList>
    </citation>
    <scope>NUCLEOTIDE SEQUENCE [LARGE SCALE GENOMIC DNA]</scope>
    <source>
        <strain evidence="4">SBR-YM</strain>
        <tissue evidence="4">Skin</tissue>
    </source>
</reference>
<feature type="compositionally biased region" description="Polar residues" evidence="1">
    <location>
        <begin position="91"/>
        <end position="105"/>
    </location>
</feature>
<dbReference type="Proteomes" id="UP000551758">
    <property type="component" value="Unassembled WGS sequence"/>
</dbReference>